<dbReference type="InterPro" id="IPR043686">
    <property type="entry name" value="Uup"/>
</dbReference>
<dbReference type="FunFam" id="3.40.50.300:FF:000011">
    <property type="entry name" value="Putative ABC transporter ATP-binding component"/>
    <property type="match status" value="1"/>
</dbReference>
<dbReference type="InterPro" id="IPR017871">
    <property type="entry name" value="ABC_transporter-like_CS"/>
</dbReference>
<protein>
    <recommendedName>
        <fullName evidence="12">ATP-binding protein Uup</fullName>
        <ecNumber evidence="12">3.6.1.-</ecNumber>
    </recommendedName>
</protein>
<evidence type="ECO:0000256" key="1">
    <source>
        <dbReference type="ARBA" id="ARBA00022475"/>
    </source>
</evidence>
<dbReference type="GO" id="GO:0016887">
    <property type="term" value="F:ATP hydrolysis activity"/>
    <property type="evidence" value="ECO:0007669"/>
    <property type="project" value="UniProtKB-UniRule"/>
</dbReference>
<dbReference type="GO" id="GO:0005524">
    <property type="term" value="F:ATP binding"/>
    <property type="evidence" value="ECO:0007669"/>
    <property type="project" value="UniProtKB-UniRule"/>
</dbReference>
<feature type="binding site" evidence="12">
    <location>
        <begin position="36"/>
        <end position="43"/>
    </location>
    <ligand>
        <name>ATP</name>
        <dbReference type="ChEBI" id="CHEBI:30616"/>
        <label>1</label>
    </ligand>
</feature>
<evidence type="ECO:0000256" key="11">
    <source>
        <dbReference type="ARBA" id="ARBA00061478"/>
    </source>
</evidence>
<dbReference type="GO" id="GO:0003677">
    <property type="term" value="F:DNA binding"/>
    <property type="evidence" value="ECO:0007669"/>
    <property type="project" value="UniProtKB-UniRule"/>
</dbReference>
<dbReference type="Pfam" id="PF12848">
    <property type="entry name" value="ABC_tran_Xtn"/>
    <property type="match status" value="1"/>
</dbReference>
<keyword evidence="16" id="KW-1185">Reference proteome</keyword>
<dbReference type="InterPro" id="IPR003439">
    <property type="entry name" value="ABC_transporter-like_ATP-bd"/>
</dbReference>
<dbReference type="PROSITE" id="PS00211">
    <property type="entry name" value="ABC_TRANSPORTER_1"/>
    <property type="match status" value="2"/>
</dbReference>
<dbReference type="PROSITE" id="PS50893">
    <property type="entry name" value="ABC_TRANSPORTER_2"/>
    <property type="match status" value="2"/>
</dbReference>
<dbReference type="GO" id="GO:0005737">
    <property type="term" value="C:cytoplasm"/>
    <property type="evidence" value="ECO:0007669"/>
    <property type="project" value="UniProtKB-SubCell"/>
</dbReference>
<name>A0A4R3JZ41_9PROT</name>
<keyword evidence="4 12" id="KW-0547">Nucleotide-binding</keyword>
<dbReference type="InterPro" id="IPR051309">
    <property type="entry name" value="ABCF_ATPase"/>
</dbReference>
<evidence type="ECO:0000256" key="4">
    <source>
        <dbReference type="ARBA" id="ARBA00022741"/>
    </source>
</evidence>
<evidence type="ECO:0000256" key="3">
    <source>
        <dbReference type="ARBA" id="ARBA00022737"/>
    </source>
</evidence>
<evidence type="ECO:0000256" key="10">
    <source>
        <dbReference type="ARBA" id="ARBA00049360"/>
    </source>
</evidence>
<dbReference type="OrthoDB" id="9762051at2"/>
<reference evidence="15 16" key="1">
    <citation type="submission" date="2019-03" db="EMBL/GenBank/DDBJ databases">
        <title>Genomic Encyclopedia of Type Strains, Phase IV (KMG-IV): sequencing the most valuable type-strain genomes for metagenomic binning, comparative biology and taxonomic classification.</title>
        <authorList>
            <person name="Goeker M."/>
        </authorList>
    </citation>
    <scope>NUCLEOTIDE SEQUENCE [LARGE SCALE GENOMIC DNA]</scope>
    <source>
        <strain evidence="15 16">DSM 103923</strain>
    </source>
</reference>
<evidence type="ECO:0000256" key="12">
    <source>
        <dbReference type="HAMAP-Rule" id="MF_00848"/>
    </source>
</evidence>
<proteinExistence type="inferred from homology"/>
<evidence type="ECO:0000313" key="15">
    <source>
        <dbReference type="EMBL" id="TCS72647.1"/>
    </source>
</evidence>
<comment type="subcellular location">
    <subcellularLocation>
        <location evidence="12">Cytoplasm</location>
    </subcellularLocation>
    <text evidence="12">Associates with ribosomes.</text>
</comment>
<dbReference type="InterPro" id="IPR037118">
    <property type="entry name" value="Val-tRNA_synth_C_sf"/>
</dbReference>
<dbReference type="PANTHER" id="PTHR42855:SF1">
    <property type="entry name" value="ABC TRANSPORTER DOMAIN-CONTAINING PROTEIN"/>
    <property type="match status" value="1"/>
</dbReference>
<dbReference type="InterPro" id="IPR032781">
    <property type="entry name" value="ABC_tran_Xtn"/>
</dbReference>
<gene>
    <name evidence="12" type="primary">uup</name>
    <name evidence="15" type="ORF">EDC61_10458</name>
</gene>
<evidence type="ECO:0000256" key="5">
    <source>
        <dbReference type="ARBA" id="ARBA00022763"/>
    </source>
</evidence>
<feature type="binding site" evidence="12">
    <location>
        <begin position="351"/>
        <end position="358"/>
    </location>
    <ligand>
        <name>ATP</name>
        <dbReference type="ChEBI" id="CHEBI:30616"/>
        <label>2</label>
    </ligand>
</feature>
<keyword evidence="2 12" id="KW-0963">Cytoplasm</keyword>
<evidence type="ECO:0000256" key="2">
    <source>
        <dbReference type="ARBA" id="ARBA00022490"/>
    </source>
</evidence>
<feature type="compositionally biased region" description="Basic and acidic residues" evidence="13">
    <location>
        <begin position="539"/>
        <end position="552"/>
    </location>
</feature>
<dbReference type="GO" id="GO:0006281">
    <property type="term" value="P:DNA repair"/>
    <property type="evidence" value="ECO:0007669"/>
    <property type="project" value="UniProtKB-KW"/>
</dbReference>
<dbReference type="Proteomes" id="UP000295135">
    <property type="component" value="Unassembled WGS sequence"/>
</dbReference>
<dbReference type="InterPro" id="IPR003593">
    <property type="entry name" value="AAA+_ATPase"/>
</dbReference>
<keyword evidence="1" id="KW-0472">Membrane</keyword>
<dbReference type="RefSeq" id="WP_126462770.1">
    <property type="nucleotide sequence ID" value="NZ_AP018721.1"/>
</dbReference>
<keyword evidence="6 12" id="KW-0378">Hydrolase</keyword>
<keyword evidence="9 12" id="KW-0234">DNA repair</keyword>
<dbReference type="Gene3D" id="1.10.287.380">
    <property type="entry name" value="Valyl-tRNA synthetase, C-terminal domain"/>
    <property type="match status" value="1"/>
</dbReference>
<keyword evidence="8 12" id="KW-0238">DNA-binding</keyword>
<dbReference type="Pfam" id="PF16326">
    <property type="entry name" value="ABC_tran_CTD"/>
    <property type="match status" value="1"/>
</dbReference>
<keyword evidence="3 12" id="KW-0677">Repeat</keyword>
<dbReference type="CDD" id="cd03221">
    <property type="entry name" value="ABCF_EF-3"/>
    <property type="match status" value="2"/>
</dbReference>
<keyword evidence="7 12" id="KW-0067">ATP-binding</keyword>
<dbReference type="GO" id="GO:0043022">
    <property type="term" value="F:ribosome binding"/>
    <property type="evidence" value="ECO:0007669"/>
    <property type="project" value="UniProtKB-UniRule"/>
</dbReference>
<dbReference type="EC" id="3.6.1.-" evidence="12"/>
<evidence type="ECO:0000313" key="16">
    <source>
        <dbReference type="Proteomes" id="UP000295135"/>
    </source>
</evidence>
<dbReference type="HAMAP" id="MF_00848">
    <property type="entry name" value="Uup"/>
    <property type="match status" value="1"/>
</dbReference>
<evidence type="ECO:0000256" key="6">
    <source>
        <dbReference type="ARBA" id="ARBA00022801"/>
    </source>
</evidence>
<comment type="function">
    <text evidence="12">Probably plays a role in ribosome assembly or function. May be involved in resolution of branched DNA intermediates that result from template switching in postreplication gaps. Binds DNA and has ATPase activity.</text>
</comment>
<feature type="domain" description="ABC transporter" evidence="14">
    <location>
        <begin position="4"/>
        <end position="252"/>
    </location>
</feature>
<evidence type="ECO:0000256" key="7">
    <source>
        <dbReference type="ARBA" id="ARBA00022840"/>
    </source>
</evidence>
<evidence type="ECO:0000256" key="9">
    <source>
        <dbReference type="ARBA" id="ARBA00023204"/>
    </source>
</evidence>
<evidence type="ECO:0000256" key="8">
    <source>
        <dbReference type="ARBA" id="ARBA00023125"/>
    </source>
</evidence>
<feature type="region of interest" description="Disordered" evidence="13">
    <location>
        <begin position="536"/>
        <end position="560"/>
    </location>
</feature>
<keyword evidence="1" id="KW-1003">Cell membrane</keyword>
<dbReference type="InterPro" id="IPR032524">
    <property type="entry name" value="ABC_tran_C"/>
</dbReference>
<evidence type="ECO:0000256" key="13">
    <source>
        <dbReference type="SAM" id="MobiDB-lite"/>
    </source>
</evidence>
<dbReference type="EMBL" id="SLZY01000004">
    <property type="protein sequence ID" value="TCS72647.1"/>
    <property type="molecule type" value="Genomic_DNA"/>
</dbReference>
<dbReference type="AlphaFoldDB" id="A0A4R3JZ41"/>
<comment type="similarity">
    <text evidence="11 12">Belongs to the ABC transporter superfamily. ABCF family. Uup subfamily.</text>
</comment>
<evidence type="ECO:0000259" key="14">
    <source>
        <dbReference type="PROSITE" id="PS50893"/>
    </source>
</evidence>
<dbReference type="SMART" id="SM00382">
    <property type="entry name" value="AAA"/>
    <property type="match status" value="2"/>
</dbReference>
<dbReference type="PANTHER" id="PTHR42855">
    <property type="entry name" value="ABC TRANSPORTER ATP-BINDING SUBUNIT"/>
    <property type="match status" value="1"/>
</dbReference>
<feature type="domain" description="ABC transporter" evidence="14">
    <location>
        <begin position="319"/>
        <end position="537"/>
    </location>
</feature>
<dbReference type="SUPFAM" id="SSF52540">
    <property type="entry name" value="P-loop containing nucleoside triphosphate hydrolases"/>
    <property type="match status" value="2"/>
</dbReference>
<dbReference type="InterPro" id="IPR027417">
    <property type="entry name" value="P-loop_NTPase"/>
</dbReference>
<dbReference type="Gene3D" id="3.40.50.300">
    <property type="entry name" value="P-loop containing nucleotide triphosphate hydrolases"/>
    <property type="match status" value="2"/>
</dbReference>
<organism evidence="15 16">
    <name type="scientific">Sulfuritortus calidifontis</name>
    <dbReference type="NCBI Taxonomy" id="1914471"/>
    <lineage>
        <taxon>Bacteria</taxon>
        <taxon>Pseudomonadati</taxon>
        <taxon>Pseudomonadota</taxon>
        <taxon>Betaproteobacteria</taxon>
        <taxon>Nitrosomonadales</taxon>
        <taxon>Thiobacillaceae</taxon>
        <taxon>Sulfuritortus</taxon>
    </lineage>
</organism>
<dbReference type="Pfam" id="PF00005">
    <property type="entry name" value="ABC_tran"/>
    <property type="match status" value="2"/>
</dbReference>
<accession>A0A4R3JZ41</accession>
<comment type="catalytic activity">
    <reaction evidence="10 12">
        <text>ATP + H2O = ADP + phosphate + H(+)</text>
        <dbReference type="Rhea" id="RHEA:13065"/>
        <dbReference type="ChEBI" id="CHEBI:15377"/>
        <dbReference type="ChEBI" id="CHEBI:15378"/>
        <dbReference type="ChEBI" id="CHEBI:30616"/>
        <dbReference type="ChEBI" id="CHEBI:43474"/>
        <dbReference type="ChEBI" id="CHEBI:456216"/>
    </reaction>
</comment>
<keyword evidence="5 12" id="KW-0227">DNA damage</keyword>
<sequence length="634" mass="70505">MPLLTLDKLELAYGHWPLLDGASLVLDKGDRVGLIGRNGTGKSSLLKIVAGETRPDAGEVWRQPGLRLAYVPQEPSFVPGHRVFDAVAEGLGEAAQLIVDYHAATHRVAEGDEAALAELERLGHELEVHDAWRLNSRVDETLSRLGLPADTLVETLSGGQKKRVALARALVADPELLLLDEPTNHLDFEAIAWLEELLVGFAGALFFITHDRRFLDNVANRIVELDRGQLRSYQGNFAAYQRAKAEQLEVEAVHNRKFDKFWKQEEAWIRKGIEARRTRNEGRVRRLEDLRRQRAARIERIGQVEFALDTGERSGKLVAELTHVTHGYGGRTLIRDFSSRILRGDKIGLIGPNGAGKTTLIRLILGELKPDSGQVRQGTNLNVAYFDQFRNALDDEKTLIDTIAPGSDYVEIGNERKHVISYLESFLFPAERARAKVSALSGGERNRLLLARLFARPANLLVLDEPTNDLDIDTLELLEQLLQDYPGTVLLVSHDRAFLDNVVTQSIVFEGEGRLTEIAGGYDDWLRYRAGREAAVGKPRADRPAAKPEKAQPKPAKPGLSYKENKELEAIPGRIEALEAEQAQLAESLADPAIYRDRPEQVKALNARAGAIEAELLDLLARWEALEAKRGTEA</sequence>
<dbReference type="FunFam" id="3.40.50.300:FF:000309">
    <property type="entry name" value="ABC transporter ATP-binding protein"/>
    <property type="match status" value="1"/>
</dbReference>
<comment type="caution">
    <text evidence="15">The sequence shown here is derived from an EMBL/GenBank/DDBJ whole genome shotgun (WGS) entry which is preliminary data.</text>
</comment>